<protein>
    <submittedName>
        <fullName evidence="1">Uncharacterized protein</fullName>
    </submittedName>
</protein>
<dbReference type="STRING" id="1120980.GCA_000745955_00197"/>
<organism evidence="1 2">
    <name type="scientific">Alysiella crassa</name>
    <dbReference type="NCBI Taxonomy" id="153491"/>
    <lineage>
        <taxon>Bacteria</taxon>
        <taxon>Pseudomonadati</taxon>
        <taxon>Pseudomonadota</taxon>
        <taxon>Betaproteobacteria</taxon>
        <taxon>Neisseriales</taxon>
        <taxon>Neisseriaceae</taxon>
        <taxon>Alysiella</taxon>
    </lineage>
</organism>
<dbReference type="Proteomes" id="UP000254209">
    <property type="component" value="Unassembled WGS sequence"/>
</dbReference>
<gene>
    <name evidence="1" type="ORF">NCTC10283_02476</name>
</gene>
<accession>A0A376BV77</accession>
<keyword evidence="2" id="KW-1185">Reference proteome</keyword>
<name>A0A376BV77_9NEIS</name>
<dbReference type="EMBL" id="UFSO01000003">
    <property type="protein sequence ID" value="SSY80912.1"/>
    <property type="molecule type" value="Genomic_DNA"/>
</dbReference>
<reference evidence="1 2" key="1">
    <citation type="submission" date="2018-06" db="EMBL/GenBank/DDBJ databases">
        <authorList>
            <consortium name="Pathogen Informatics"/>
            <person name="Doyle S."/>
        </authorList>
    </citation>
    <scope>NUCLEOTIDE SEQUENCE [LARGE SCALE GENOMIC DNA]</scope>
    <source>
        <strain evidence="1 2">NCTC10283</strain>
    </source>
</reference>
<sequence>MPIDRQPDTPIAFGFKTDWLAIKSDSPKAVLAKLPLKNVQIANWQSGFQAIGETDYKSSLQPVFVSPSIRGWVFVVSYLSLPTPTQTESFHALMQPLLDEFQTVQYFGTYRVSDYIAWAKAENGQWQRRFATAEGRILENFGKQTTEEKSLGLLDIRTEEELEQDDIFQQWIQSCDEETPAQLAALWSVNPLELEQMNLVPSTGWLGYIQSNNQ</sequence>
<evidence type="ECO:0000313" key="2">
    <source>
        <dbReference type="Proteomes" id="UP000254209"/>
    </source>
</evidence>
<dbReference type="AlphaFoldDB" id="A0A376BV77"/>
<evidence type="ECO:0000313" key="1">
    <source>
        <dbReference type="EMBL" id="SSY80912.1"/>
    </source>
</evidence>
<proteinExistence type="predicted"/>